<dbReference type="PANTHER" id="PTHR37984:SF5">
    <property type="entry name" value="PROTEIN NYNRIN-LIKE"/>
    <property type="match status" value="1"/>
</dbReference>
<keyword evidence="2" id="KW-0548">Nucleotidyltransferase</keyword>
<keyword evidence="6" id="KW-0695">RNA-directed DNA polymerase</keyword>
<sequence length="292" mass="32142">MEYLGQLLSSDGVRPLDRLVTAVRESPRPSDATEVKRFEVYRCVWINHGAIDTTTQEGLRMAVAENQEFSFEWIKAELTTQPLLVYPNFNLQFRLVTDASKVGLGWQTVAYASKVNSHAESNYSITELECLAVVWSVKLFRPYLYGRSFTIITDHSALRWLMTRPNLAGRLHRWSLTLQEYEFDIQYRPGATNVVADALSRSPAAVLIAVGPRGRRREESTTTATGESRTTRTMIEADTTGDSLGSAVEISTESGTLASGMTAVTTTSTGQLNDGMGVPNSTTGGGMKGSVW</sequence>
<dbReference type="InterPro" id="IPR041373">
    <property type="entry name" value="RT_RNaseH"/>
</dbReference>
<dbReference type="PANTHER" id="PTHR37984">
    <property type="entry name" value="PROTEIN CBG26694"/>
    <property type="match status" value="1"/>
</dbReference>
<dbReference type="InterPro" id="IPR043502">
    <property type="entry name" value="DNA/RNA_pol_sf"/>
</dbReference>
<evidence type="ECO:0000256" key="6">
    <source>
        <dbReference type="ARBA" id="ARBA00022918"/>
    </source>
</evidence>
<keyword evidence="3" id="KW-0540">Nuclease</keyword>
<gene>
    <name evidence="9" type="ORF">PHMEG_00025904</name>
</gene>
<reference evidence="10" key="1">
    <citation type="submission" date="2017-03" db="EMBL/GenBank/DDBJ databases">
        <title>Phytopthora megakarya and P. palmivora, two closely related causual agents of cacao black pod achieved similar genome size and gene model numbers by different mechanisms.</title>
        <authorList>
            <person name="Ali S."/>
            <person name="Shao J."/>
            <person name="Larry D.J."/>
            <person name="Kronmiller B."/>
            <person name="Shen D."/>
            <person name="Strem M.D."/>
            <person name="Melnick R.L."/>
            <person name="Guiltinan M.J."/>
            <person name="Tyler B.M."/>
            <person name="Meinhardt L.W."/>
            <person name="Bailey B.A."/>
        </authorList>
    </citation>
    <scope>NUCLEOTIDE SEQUENCE [LARGE SCALE GENOMIC DNA]</scope>
    <source>
        <strain evidence="10">zdho120</strain>
    </source>
</reference>
<proteinExistence type="predicted"/>
<evidence type="ECO:0000256" key="5">
    <source>
        <dbReference type="ARBA" id="ARBA00022801"/>
    </source>
</evidence>
<feature type="compositionally biased region" description="Gly residues" evidence="7">
    <location>
        <begin position="283"/>
        <end position="292"/>
    </location>
</feature>
<name>A0A225VBQ6_9STRA</name>
<feature type="region of interest" description="Disordered" evidence="7">
    <location>
        <begin position="268"/>
        <end position="292"/>
    </location>
</feature>
<accession>A0A225VBQ6</accession>
<keyword evidence="10" id="KW-1185">Reference proteome</keyword>
<keyword evidence="1" id="KW-0808">Transferase</keyword>
<evidence type="ECO:0000256" key="1">
    <source>
        <dbReference type="ARBA" id="ARBA00022679"/>
    </source>
</evidence>
<dbReference type="SUPFAM" id="SSF56672">
    <property type="entry name" value="DNA/RNA polymerases"/>
    <property type="match status" value="1"/>
</dbReference>
<evidence type="ECO:0000256" key="2">
    <source>
        <dbReference type="ARBA" id="ARBA00022695"/>
    </source>
</evidence>
<evidence type="ECO:0000256" key="4">
    <source>
        <dbReference type="ARBA" id="ARBA00022759"/>
    </source>
</evidence>
<evidence type="ECO:0000256" key="7">
    <source>
        <dbReference type="SAM" id="MobiDB-lite"/>
    </source>
</evidence>
<keyword evidence="5" id="KW-0378">Hydrolase</keyword>
<dbReference type="GO" id="GO:0003964">
    <property type="term" value="F:RNA-directed DNA polymerase activity"/>
    <property type="evidence" value="ECO:0007669"/>
    <property type="project" value="UniProtKB-KW"/>
</dbReference>
<evidence type="ECO:0000313" key="10">
    <source>
        <dbReference type="Proteomes" id="UP000198211"/>
    </source>
</evidence>
<dbReference type="Pfam" id="PF17917">
    <property type="entry name" value="RT_RNaseH"/>
    <property type="match status" value="1"/>
</dbReference>
<evidence type="ECO:0000259" key="8">
    <source>
        <dbReference type="Pfam" id="PF17917"/>
    </source>
</evidence>
<dbReference type="CDD" id="cd09274">
    <property type="entry name" value="RNase_HI_RT_Ty3"/>
    <property type="match status" value="1"/>
</dbReference>
<dbReference type="GO" id="GO:0016787">
    <property type="term" value="F:hydrolase activity"/>
    <property type="evidence" value="ECO:0007669"/>
    <property type="project" value="UniProtKB-KW"/>
</dbReference>
<dbReference type="GO" id="GO:0004519">
    <property type="term" value="F:endonuclease activity"/>
    <property type="evidence" value="ECO:0007669"/>
    <property type="project" value="UniProtKB-KW"/>
</dbReference>
<feature type="compositionally biased region" description="Low complexity" evidence="7">
    <location>
        <begin position="221"/>
        <end position="232"/>
    </location>
</feature>
<comment type="caution">
    <text evidence="9">The sequence shown here is derived from an EMBL/GenBank/DDBJ whole genome shotgun (WGS) entry which is preliminary data.</text>
</comment>
<dbReference type="OrthoDB" id="427924at2759"/>
<dbReference type="AlphaFoldDB" id="A0A225VBQ6"/>
<dbReference type="EMBL" id="NBNE01006111">
    <property type="protein sequence ID" value="OWZ02524.1"/>
    <property type="molecule type" value="Genomic_DNA"/>
</dbReference>
<evidence type="ECO:0000313" key="9">
    <source>
        <dbReference type="EMBL" id="OWZ02524.1"/>
    </source>
</evidence>
<dbReference type="Proteomes" id="UP000198211">
    <property type="component" value="Unassembled WGS sequence"/>
</dbReference>
<keyword evidence="4" id="KW-0255">Endonuclease</keyword>
<evidence type="ECO:0000256" key="3">
    <source>
        <dbReference type="ARBA" id="ARBA00022722"/>
    </source>
</evidence>
<protein>
    <recommendedName>
        <fullName evidence="8">Reverse transcriptase RNase H-like domain-containing protein</fullName>
    </recommendedName>
</protein>
<feature type="domain" description="Reverse transcriptase RNase H-like" evidence="8">
    <location>
        <begin position="89"/>
        <end position="181"/>
    </location>
</feature>
<dbReference type="InterPro" id="IPR050951">
    <property type="entry name" value="Retrovirus_Pol_polyprotein"/>
</dbReference>
<feature type="region of interest" description="Disordered" evidence="7">
    <location>
        <begin position="212"/>
        <end position="232"/>
    </location>
</feature>
<organism evidence="9 10">
    <name type="scientific">Phytophthora megakarya</name>
    <dbReference type="NCBI Taxonomy" id="4795"/>
    <lineage>
        <taxon>Eukaryota</taxon>
        <taxon>Sar</taxon>
        <taxon>Stramenopiles</taxon>
        <taxon>Oomycota</taxon>
        <taxon>Peronosporomycetes</taxon>
        <taxon>Peronosporales</taxon>
        <taxon>Peronosporaceae</taxon>
        <taxon>Phytophthora</taxon>
    </lineage>
</organism>